<dbReference type="Proteomes" id="UP000198778">
    <property type="component" value="Unassembled WGS sequence"/>
</dbReference>
<keyword evidence="1" id="KW-1133">Transmembrane helix</keyword>
<reference evidence="3" key="1">
    <citation type="submission" date="2016-10" db="EMBL/GenBank/DDBJ databases">
        <authorList>
            <person name="Varghese N."/>
            <person name="Submissions S."/>
        </authorList>
    </citation>
    <scope>NUCLEOTIDE SEQUENCE [LARGE SCALE GENOMIC DNA]</scope>
    <source>
        <strain evidence="3">CGMCC 1.10369</strain>
    </source>
</reference>
<keyword evidence="1" id="KW-0472">Membrane</keyword>
<dbReference type="AlphaFoldDB" id="A0A1H0GX69"/>
<evidence type="ECO:0000313" key="2">
    <source>
        <dbReference type="EMBL" id="SDO11485.1"/>
    </source>
</evidence>
<evidence type="ECO:0008006" key="4">
    <source>
        <dbReference type="Google" id="ProtNLM"/>
    </source>
</evidence>
<dbReference type="OrthoDB" id="2901231at2"/>
<feature type="transmembrane region" description="Helical" evidence="1">
    <location>
        <begin position="6"/>
        <end position="23"/>
    </location>
</feature>
<keyword evidence="1" id="KW-0812">Transmembrane</keyword>
<name>A0A1H0GX69_9BACI</name>
<accession>A0A1H0GX69</accession>
<proteinExistence type="predicted"/>
<protein>
    <recommendedName>
        <fullName evidence="4">DUF5673 domain-containing protein</fullName>
    </recommendedName>
</protein>
<dbReference type="RefSeq" id="WP_090843127.1">
    <property type="nucleotide sequence ID" value="NZ_FNIL01000007.1"/>
</dbReference>
<keyword evidence="3" id="KW-1185">Reference proteome</keyword>
<gene>
    <name evidence="2" type="ORF">SAMN04488053_10776</name>
</gene>
<evidence type="ECO:0000313" key="3">
    <source>
        <dbReference type="Proteomes" id="UP000198778"/>
    </source>
</evidence>
<dbReference type="EMBL" id="FNIL01000007">
    <property type="protein sequence ID" value="SDO11485.1"/>
    <property type="molecule type" value="Genomic_DNA"/>
</dbReference>
<organism evidence="2 3">
    <name type="scientific">Alkalicoccus daliensis</name>
    <dbReference type="NCBI Taxonomy" id="745820"/>
    <lineage>
        <taxon>Bacteria</taxon>
        <taxon>Bacillati</taxon>
        <taxon>Bacillota</taxon>
        <taxon>Bacilli</taxon>
        <taxon>Bacillales</taxon>
        <taxon>Bacillaceae</taxon>
        <taxon>Alkalicoccus</taxon>
    </lineage>
</organism>
<sequence length="215" mass="24813">MYIAFIACAIFAVFVILFDFFRARKMILQHSQAVFPDASVKMRTDRGEVSPLHFKSKDWRVRRGLFIASIAVIIFVLGAVIFGNIEPTLNLFFLSLFYPLFTLAQAKVPSFFITESGIYADEKFHPWEAVNSAEVSTIRLGSEAYGMFENSADYKEVTFHLNRRNGKQFKLYVYRTETLEKLISVCSHYEVDISSFQSHHNDFLPHEKSDEKLIP</sequence>
<evidence type="ECO:0000256" key="1">
    <source>
        <dbReference type="SAM" id="Phobius"/>
    </source>
</evidence>
<feature type="transmembrane region" description="Helical" evidence="1">
    <location>
        <begin position="65"/>
        <end position="85"/>
    </location>
</feature>